<organism evidence="2 3">
    <name type="scientific">Halomonas saccharevitans</name>
    <dbReference type="NCBI Taxonomy" id="416872"/>
    <lineage>
        <taxon>Bacteria</taxon>
        <taxon>Pseudomonadati</taxon>
        <taxon>Pseudomonadota</taxon>
        <taxon>Gammaproteobacteria</taxon>
        <taxon>Oceanospirillales</taxon>
        <taxon>Halomonadaceae</taxon>
        <taxon>Halomonas</taxon>
    </lineage>
</organism>
<evidence type="ECO:0000313" key="2">
    <source>
        <dbReference type="EMBL" id="MDT8879220.1"/>
    </source>
</evidence>
<gene>
    <name evidence="2" type="ORF">RSO68_07040</name>
</gene>
<evidence type="ECO:0000256" key="1">
    <source>
        <dbReference type="SAM" id="MobiDB-lite"/>
    </source>
</evidence>
<sequence>MNRTAMSLAATALAVALSGCSSYQQRSQMDDFNAAWVQGDYHAAAAAMEPGLGLTGKTKDEDKRLLELLHQAEAHRLAGDPATAIALYDQAETGMKLDETTGLAAGLLENGLAVLVNDAERDYTPMLAETVLVNTYKGLAFLQQGNAEYARIEFHRADDRTRRAVESFAEEIAAQRENLAKETAEGADEGAGEDAGAKQRTIRQSLASDALQETVASQYGEPSGWSVYPEFIVPSATYLHGLHFLASGQSGDLDRAATSLSRVAEMTPNNPVLAADAALAESLAEGRRSRGALGERVWVVYENGLGPVAEEQRFDVPLVLFHGNTTTPAYTGIALPRYAERPAVRDTLRVRGDGEAQALSPFSPMGKVVHTEMQARFPAVLGRAVASAALKALMQNAAAEELGVAGQLGSALVAAATTRADVRSWQALPDHWEVARLARPASGRLTLEGDTGPLGELTLPDWRYTLVYVKRPSDQSPAEVSLIDLQGRQPGRHLSLDGQADADALVADAS</sequence>
<evidence type="ECO:0008006" key="4">
    <source>
        <dbReference type="Google" id="ProtNLM"/>
    </source>
</evidence>
<dbReference type="Proteomes" id="UP001255917">
    <property type="component" value="Unassembled WGS sequence"/>
</dbReference>
<dbReference type="EMBL" id="JAVXUR010000002">
    <property type="protein sequence ID" value="MDT8879220.1"/>
    <property type="molecule type" value="Genomic_DNA"/>
</dbReference>
<accession>A0ABU3NDG0</accession>
<protein>
    <recommendedName>
        <fullName evidence="4">Tetratricopeptide repeat-containing protein</fullName>
    </recommendedName>
</protein>
<reference evidence="3" key="1">
    <citation type="submission" date="2023-07" db="EMBL/GenBank/DDBJ databases">
        <title>Substrates and metabolic shifts associated with increased methane emissions in unrestored hypersaline salterns.</title>
        <authorList>
            <person name="Bueno De Mesquita C.P."/>
            <person name="Tringe S.G."/>
        </authorList>
    </citation>
    <scope>NUCLEOTIDE SEQUENCE [LARGE SCALE GENOMIC DNA]</scope>
    <source>
        <strain evidence="3">I4</strain>
    </source>
</reference>
<dbReference type="PROSITE" id="PS51257">
    <property type="entry name" value="PROKAR_LIPOPROTEIN"/>
    <property type="match status" value="1"/>
</dbReference>
<name>A0ABU3NDG0_9GAMM</name>
<feature type="region of interest" description="Disordered" evidence="1">
    <location>
        <begin position="180"/>
        <end position="202"/>
    </location>
</feature>
<proteinExistence type="predicted"/>
<evidence type="ECO:0000313" key="3">
    <source>
        <dbReference type="Proteomes" id="UP001255917"/>
    </source>
</evidence>
<keyword evidence="3" id="KW-1185">Reference proteome</keyword>
<dbReference type="RefSeq" id="WP_315585954.1">
    <property type="nucleotide sequence ID" value="NZ_JAVXUR010000002.1"/>
</dbReference>
<comment type="caution">
    <text evidence="2">The sequence shown here is derived from an EMBL/GenBank/DDBJ whole genome shotgun (WGS) entry which is preliminary data.</text>
</comment>